<organism evidence="4 5">
    <name type="scientific">Novosphingobium lindaniclasticum LE124</name>
    <dbReference type="NCBI Taxonomy" id="1096930"/>
    <lineage>
        <taxon>Bacteria</taxon>
        <taxon>Pseudomonadati</taxon>
        <taxon>Pseudomonadota</taxon>
        <taxon>Alphaproteobacteria</taxon>
        <taxon>Sphingomonadales</taxon>
        <taxon>Sphingomonadaceae</taxon>
        <taxon>Novosphingobium</taxon>
    </lineage>
</organism>
<dbReference type="Pfam" id="PF13469">
    <property type="entry name" value="Sulfotransfer_3"/>
    <property type="match status" value="1"/>
</dbReference>
<evidence type="ECO:0000256" key="1">
    <source>
        <dbReference type="ARBA" id="ARBA00022737"/>
    </source>
</evidence>
<dbReference type="PROSITE" id="PS50005">
    <property type="entry name" value="TPR"/>
    <property type="match status" value="2"/>
</dbReference>
<keyword evidence="2 3" id="KW-0802">TPR repeat</keyword>
<feature type="repeat" description="TPR" evidence="3">
    <location>
        <begin position="149"/>
        <end position="182"/>
    </location>
</feature>
<evidence type="ECO:0000313" key="5">
    <source>
        <dbReference type="Proteomes" id="UP000015527"/>
    </source>
</evidence>
<dbReference type="SUPFAM" id="SSF48452">
    <property type="entry name" value="TPR-like"/>
    <property type="match status" value="2"/>
</dbReference>
<gene>
    <name evidence="4" type="ORF">L284_14500</name>
</gene>
<dbReference type="SMART" id="SM00028">
    <property type="entry name" value="TPR"/>
    <property type="match status" value="6"/>
</dbReference>
<reference evidence="4 5" key="1">
    <citation type="journal article" date="2013" name="Genome Announc.">
        <title>Genome Sequence of Novosphingobium lindaniclasticum LE124T, Isolated from a Hexachlorocyclohexane Dumpsite.</title>
        <authorList>
            <person name="Saxena A."/>
            <person name="Nayyar N."/>
            <person name="Sangwan N."/>
            <person name="Kumari R."/>
            <person name="Khurana J.P."/>
            <person name="Lal R."/>
        </authorList>
    </citation>
    <scope>NUCLEOTIDE SEQUENCE [LARGE SCALE GENOMIC DNA]</scope>
    <source>
        <strain evidence="4 5">LE124</strain>
    </source>
</reference>
<dbReference type="InterPro" id="IPR051012">
    <property type="entry name" value="CellSynth/LPSAsmb/PSIAsmb"/>
</dbReference>
<proteinExistence type="predicted"/>
<evidence type="ECO:0000256" key="3">
    <source>
        <dbReference type="PROSITE-ProRule" id="PRU00339"/>
    </source>
</evidence>
<sequence length="690" mass="76370">MTSTVPPAQQSDTSEELRRIAGMARMGRLDEAADAVVSALAAAPNDAALAALAGAVEFHRGQFERAATYLQRAHALRPQDLVVRTNLADSYLRTDRKEQALALCDEASAMAEPSLRLARIAAHLSQDAGEFGRAVRLYRHVLARQPDDWSLLNNLGNALSEEGHHSEAVEVLRRAMVLAPDSPPIRVNLGTALLKAGRVEEGERILRDAARDFPQDHVPLLTLATFYHEIGMEDRQYEAIAEAARRAPQDAGLQSNYGQEAARRNDYAIAEDRFEAALAIEPGLGPSFVGLAAVYERSNREAELQPLRARALTGGADAESIAFIDALRFKRADRFEEAFAALEQSGEVVMANRRHQLRGIMLDRMGRYDQAFEAFTAMNASLLEEPSRPGERAERFRADMARDRALVTPPWIATWSEAPAAERASPVILLGFPRSGTTLLDTMLMTAANTLVLEEEPYFAEIEADLGGVAALAGIDAAAIAQARARYFRSASTHGTLGAETLVIDKHPLHLGKVPVIRRLFPDARYVLALRHPCDVVLSCFITNFRTNNAMSNFLNLEAAARFYDLAFSYWEQARAAFGLPVHTVVYERLVTDQSRELAPLFDWLGVPWAGEGFDHREAARSRGVVRTASYAQVTEAVYTRSAGRWRRYEKHLEPVLDILRPWVERFGYSLEDDRVPVWSETSGIVADSL</sequence>
<protein>
    <submittedName>
        <fullName evidence="4">Uncharacterized protein</fullName>
    </submittedName>
</protein>
<dbReference type="Pfam" id="PF14559">
    <property type="entry name" value="TPR_19"/>
    <property type="match status" value="2"/>
</dbReference>
<dbReference type="Gene3D" id="3.40.50.300">
    <property type="entry name" value="P-loop containing nucleotide triphosphate hydrolases"/>
    <property type="match status" value="1"/>
</dbReference>
<dbReference type="InterPro" id="IPR027417">
    <property type="entry name" value="P-loop_NTPase"/>
</dbReference>
<evidence type="ECO:0000256" key="2">
    <source>
        <dbReference type="ARBA" id="ARBA00022803"/>
    </source>
</evidence>
<evidence type="ECO:0000313" key="4">
    <source>
        <dbReference type="EMBL" id="EQB13499.1"/>
    </source>
</evidence>
<feature type="repeat" description="TPR" evidence="3">
    <location>
        <begin position="47"/>
        <end position="80"/>
    </location>
</feature>
<comment type="caution">
    <text evidence="4">The sequence shown here is derived from an EMBL/GenBank/DDBJ whole genome shotgun (WGS) entry which is preliminary data.</text>
</comment>
<dbReference type="Proteomes" id="UP000015527">
    <property type="component" value="Unassembled WGS sequence"/>
</dbReference>
<dbReference type="InterPro" id="IPR019734">
    <property type="entry name" value="TPR_rpt"/>
</dbReference>
<dbReference type="AlphaFoldDB" id="T0IUZ0"/>
<dbReference type="RefSeq" id="WP_021234724.1">
    <property type="nucleotide sequence ID" value="NZ_ATHL01000089.1"/>
</dbReference>
<dbReference type="PATRIC" id="fig|1096930.3.peg.2887"/>
<dbReference type="eggNOG" id="COG0457">
    <property type="taxonomic scope" value="Bacteria"/>
</dbReference>
<dbReference type="OrthoDB" id="9800698at2"/>
<dbReference type="InterPro" id="IPR011990">
    <property type="entry name" value="TPR-like_helical_dom_sf"/>
</dbReference>
<keyword evidence="1" id="KW-0677">Repeat</keyword>
<name>T0IUZ0_9SPHN</name>
<dbReference type="PANTHER" id="PTHR45586">
    <property type="entry name" value="TPR REPEAT-CONTAINING PROTEIN PA4667"/>
    <property type="match status" value="1"/>
</dbReference>
<dbReference type="PANTHER" id="PTHR45586:SF1">
    <property type="entry name" value="LIPOPOLYSACCHARIDE ASSEMBLY PROTEIN B"/>
    <property type="match status" value="1"/>
</dbReference>
<dbReference type="SUPFAM" id="SSF52540">
    <property type="entry name" value="P-loop containing nucleoside triphosphate hydrolases"/>
    <property type="match status" value="1"/>
</dbReference>
<accession>T0IUZ0</accession>
<dbReference type="EMBL" id="ATHL01000089">
    <property type="protein sequence ID" value="EQB13499.1"/>
    <property type="molecule type" value="Genomic_DNA"/>
</dbReference>
<keyword evidence="5" id="KW-1185">Reference proteome</keyword>
<dbReference type="Gene3D" id="1.25.40.10">
    <property type="entry name" value="Tetratricopeptide repeat domain"/>
    <property type="match status" value="2"/>
</dbReference>